<evidence type="ECO:0000313" key="3">
    <source>
        <dbReference type="Proteomes" id="UP000253744"/>
    </source>
</evidence>
<protein>
    <submittedName>
        <fullName evidence="2">Uncharacterized protein</fullName>
    </submittedName>
</protein>
<feature type="chain" id="PRO_5017013083" evidence="1">
    <location>
        <begin position="21"/>
        <end position="257"/>
    </location>
</feature>
<dbReference type="AlphaFoldDB" id="A0A345IH17"/>
<evidence type="ECO:0000256" key="1">
    <source>
        <dbReference type="SAM" id="SignalP"/>
    </source>
</evidence>
<sequence>MSRLPLAFALLTLSPALAQAKVSFQPAPLPYVTLSAPGYTVRAEVRPAVTYSESGPNVGPYFQFSPSQIRVVLDRAGQARWKSQFPADMPPAYVTVTPVQNWLTLYKGPSKAKVNEQLSGLRDIISGKRSPTAQRGWKELPYLPLTNTAQVAAGAIRRVQTPQLQGVRYLAIRGQEMLTDYPRSGVFYSFQGLSRDGKYVVSVRLPYAPASFPVKAGEALLPEAGGLQAIQRMSARLDAEDGKLAALDRLAQSIRIR</sequence>
<dbReference type="KEGG" id="dwu:DVJ83_07225"/>
<organism evidence="2 3">
    <name type="scientific">Deinococcus wulumuqiensis</name>
    <dbReference type="NCBI Taxonomy" id="980427"/>
    <lineage>
        <taxon>Bacteria</taxon>
        <taxon>Thermotogati</taxon>
        <taxon>Deinococcota</taxon>
        <taxon>Deinococci</taxon>
        <taxon>Deinococcales</taxon>
        <taxon>Deinococcaceae</taxon>
        <taxon>Deinococcus</taxon>
    </lineage>
</organism>
<reference evidence="2 3" key="1">
    <citation type="submission" date="2018-07" db="EMBL/GenBank/DDBJ databases">
        <title>Complete Genome and Methylome Analysis of Deinococcus wulumuqiensis NEB 479.</title>
        <authorList>
            <person name="Fomenkov A."/>
            <person name="Luyten Y."/>
            <person name="Vincze T."/>
            <person name="Anton B.P."/>
            <person name="Clark T."/>
            <person name="Roberts R.J."/>
            <person name="Morgan R.D."/>
        </authorList>
    </citation>
    <scope>NUCLEOTIDE SEQUENCE [LARGE SCALE GENOMIC DNA]</scope>
    <source>
        <strain evidence="2 3">NEB 479</strain>
    </source>
</reference>
<proteinExistence type="predicted"/>
<dbReference type="EMBL" id="CP031158">
    <property type="protein sequence ID" value="AXG98989.1"/>
    <property type="molecule type" value="Genomic_DNA"/>
</dbReference>
<evidence type="ECO:0000313" key="2">
    <source>
        <dbReference type="EMBL" id="AXG98989.1"/>
    </source>
</evidence>
<accession>A0A345IH17</accession>
<dbReference type="Proteomes" id="UP000253744">
    <property type="component" value="Chromosome"/>
</dbReference>
<name>A0A345IH17_9DEIO</name>
<dbReference type="RefSeq" id="WP_114671896.1">
    <property type="nucleotide sequence ID" value="NZ_CP031158.1"/>
</dbReference>
<keyword evidence="1" id="KW-0732">Signal</keyword>
<gene>
    <name evidence="2" type="ORF">DVJ83_07225</name>
</gene>
<dbReference type="STRING" id="1288484.GCA_000348665_02101"/>
<feature type="signal peptide" evidence="1">
    <location>
        <begin position="1"/>
        <end position="20"/>
    </location>
</feature>